<gene>
    <name evidence="3" type="ORF">R3L15_09685</name>
    <name evidence="2" type="ORF">R3L16_11900</name>
</gene>
<proteinExistence type="predicted"/>
<sequence>MKKYILSLACYLTMFTGFAQSFSNPDSILVGNKKLPKVLLVGSWHFSYYGLDAHKTDEEKKVNIYSKKRQTELKELLDYLAEFMPTKIVVESGRNTGYLINNLKRYKKGEEALYASERSQIGMRLVDRFQLDTIYGVDAYPLILELRDHKDSLSPKTYIDEILEKHHFGGDDDIHKRYNQLYEHQDEMRTKHTLLESFKYLNSAKVIDRYFGSYIEGGQFDSENFEGADALSMFWINRNLRIYRNIQKIGFDENDRILILFGTAHIPLLKFFFQSSPLYELVDFEDVGE</sequence>
<evidence type="ECO:0000313" key="4">
    <source>
        <dbReference type="Proteomes" id="UP001368318"/>
    </source>
</evidence>
<dbReference type="EMBL" id="CP136924">
    <property type="protein sequence ID" value="WXA02445.1"/>
    <property type="molecule type" value="Genomic_DNA"/>
</dbReference>
<dbReference type="RefSeq" id="WP_338731392.1">
    <property type="nucleotide sequence ID" value="NZ_CP136924.1"/>
</dbReference>
<feature type="chain" id="PRO_5044712966" evidence="1">
    <location>
        <begin position="20"/>
        <end position="289"/>
    </location>
</feature>
<name>A0AAU6P610_9FLAO</name>
<protein>
    <submittedName>
        <fullName evidence="3">DUF5694 domain-containing protein</fullName>
    </submittedName>
</protein>
<dbReference type="Pfam" id="PF18950">
    <property type="entry name" value="DUF5694"/>
    <property type="match status" value="1"/>
</dbReference>
<accession>A0AAU6P610</accession>
<dbReference type="KEGG" id="mcaa:R3L15_09685"/>
<dbReference type="EMBL" id="CP136925">
    <property type="protein sequence ID" value="WXA12393.1"/>
    <property type="molecule type" value="Genomic_DNA"/>
</dbReference>
<evidence type="ECO:0000313" key="3">
    <source>
        <dbReference type="EMBL" id="WXA12393.1"/>
    </source>
</evidence>
<dbReference type="InterPro" id="IPR043749">
    <property type="entry name" value="DUF5694"/>
</dbReference>
<evidence type="ECO:0000256" key="1">
    <source>
        <dbReference type="SAM" id="SignalP"/>
    </source>
</evidence>
<feature type="signal peptide" evidence="1">
    <location>
        <begin position="1"/>
        <end position="19"/>
    </location>
</feature>
<dbReference type="Proteomes" id="UP001368318">
    <property type="component" value="Chromosome"/>
</dbReference>
<evidence type="ECO:0000313" key="2">
    <source>
        <dbReference type="EMBL" id="WXA02445.1"/>
    </source>
</evidence>
<organism evidence="3">
    <name type="scientific">Mangrovimonas cancribranchiae</name>
    <dbReference type="NCBI Taxonomy" id="3080055"/>
    <lineage>
        <taxon>Bacteria</taxon>
        <taxon>Pseudomonadati</taxon>
        <taxon>Bacteroidota</taxon>
        <taxon>Flavobacteriia</taxon>
        <taxon>Flavobacteriales</taxon>
        <taxon>Flavobacteriaceae</taxon>
        <taxon>Mangrovimonas</taxon>
    </lineage>
</organism>
<keyword evidence="1" id="KW-0732">Signal</keyword>
<dbReference type="AlphaFoldDB" id="A0AAU6P610"/>
<keyword evidence="4" id="KW-1185">Reference proteome</keyword>
<reference evidence="3 4" key="1">
    <citation type="submission" date="2023-10" db="EMBL/GenBank/DDBJ databases">
        <title>Culture-based analysis of two novel bacteria associated with mangrove crab gills.</title>
        <authorList>
            <person name="Yang X."/>
            <person name="Garuglieri E."/>
            <person name="Van Goethem M.W."/>
            <person name="Fusi M."/>
            <person name="Marasco R."/>
            <person name="Daffonchio D.G."/>
        </authorList>
    </citation>
    <scope>NUCLEOTIDE SEQUENCE</scope>
    <source>
        <strain evidence="3">UG2-1</strain>
        <strain evidence="2">UG2-2</strain>
        <strain evidence="4">UG2_2</strain>
    </source>
</reference>